<dbReference type="Proteomes" id="UP000623842">
    <property type="component" value="Unassembled WGS sequence"/>
</dbReference>
<reference evidence="1" key="2">
    <citation type="submission" date="2020-09" db="EMBL/GenBank/DDBJ databases">
        <authorList>
            <person name="Sun Q."/>
            <person name="Kim S."/>
        </authorList>
    </citation>
    <scope>NUCLEOTIDE SEQUENCE</scope>
    <source>
        <strain evidence="1">KCTC 42731</strain>
    </source>
</reference>
<dbReference type="SUPFAM" id="SSF47336">
    <property type="entry name" value="ACP-like"/>
    <property type="match status" value="1"/>
</dbReference>
<dbReference type="Gene3D" id="1.10.1200.10">
    <property type="entry name" value="ACP-like"/>
    <property type="match status" value="1"/>
</dbReference>
<proteinExistence type="predicted"/>
<protein>
    <submittedName>
        <fullName evidence="1">Acyl carrier protein</fullName>
    </submittedName>
</protein>
<evidence type="ECO:0000313" key="2">
    <source>
        <dbReference type="Proteomes" id="UP000623842"/>
    </source>
</evidence>
<reference evidence="1" key="1">
    <citation type="journal article" date="2014" name="Int. J. Syst. Evol. Microbiol.">
        <title>Complete genome sequence of Corynebacterium casei LMG S-19264T (=DSM 44701T), isolated from a smear-ripened cheese.</title>
        <authorList>
            <consortium name="US DOE Joint Genome Institute (JGI-PGF)"/>
            <person name="Walter F."/>
            <person name="Albersmeier A."/>
            <person name="Kalinowski J."/>
            <person name="Ruckert C."/>
        </authorList>
    </citation>
    <scope>NUCLEOTIDE SEQUENCE</scope>
    <source>
        <strain evidence="1">KCTC 42731</strain>
    </source>
</reference>
<evidence type="ECO:0000313" key="1">
    <source>
        <dbReference type="EMBL" id="GHF80379.1"/>
    </source>
</evidence>
<sequence>MPAQQTLIEAFAVALEIEPQEVVDSLTYSEHPKWDSTAHMILVAQLEADFDVMFEIDDIIDMSSVKKAKEILTKYQPSLSFDG</sequence>
<dbReference type="EMBL" id="BNCK01000001">
    <property type="protein sequence ID" value="GHF80379.1"/>
    <property type="molecule type" value="Genomic_DNA"/>
</dbReference>
<gene>
    <name evidence="1" type="ORF">GCM10017161_04570</name>
</gene>
<comment type="caution">
    <text evidence="1">The sequence shown here is derived from an EMBL/GenBank/DDBJ whole genome shotgun (WGS) entry which is preliminary data.</text>
</comment>
<name>A0A919EHW5_9GAMM</name>
<dbReference type="RefSeq" id="WP_189767087.1">
    <property type="nucleotide sequence ID" value="NZ_BNCK01000001.1"/>
</dbReference>
<organism evidence="1 2">
    <name type="scientific">Thalassotalea marina</name>
    <dbReference type="NCBI Taxonomy" id="1673741"/>
    <lineage>
        <taxon>Bacteria</taxon>
        <taxon>Pseudomonadati</taxon>
        <taxon>Pseudomonadota</taxon>
        <taxon>Gammaproteobacteria</taxon>
        <taxon>Alteromonadales</taxon>
        <taxon>Colwelliaceae</taxon>
        <taxon>Thalassotalea</taxon>
    </lineage>
</organism>
<keyword evidence="2" id="KW-1185">Reference proteome</keyword>
<dbReference type="AlphaFoldDB" id="A0A919EHW5"/>
<accession>A0A919EHW5</accession>
<dbReference type="InterPro" id="IPR036736">
    <property type="entry name" value="ACP-like_sf"/>
</dbReference>